<accession>A0ABV0UNS4</accession>
<keyword evidence="1" id="KW-1133">Transmembrane helix</keyword>
<organism evidence="2 3">
    <name type="scientific">Ilyodon furcidens</name>
    <name type="common">goldbreast splitfin</name>
    <dbReference type="NCBI Taxonomy" id="33524"/>
    <lineage>
        <taxon>Eukaryota</taxon>
        <taxon>Metazoa</taxon>
        <taxon>Chordata</taxon>
        <taxon>Craniata</taxon>
        <taxon>Vertebrata</taxon>
        <taxon>Euteleostomi</taxon>
        <taxon>Actinopterygii</taxon>
        <taxon>Neopterygii</taxon>
        <taxon>Teleostei</taxon>
        <taxon>Neoteleostei</taxon>
        <taxon>Acanthomorphata</taxon>
        <taxon>Ovalentaria</taxon>
        <taxon>Atherinomorphae</taxon>
        <taxon>Cyprinodontiformes</taxon>
        <taxon>Goodeidae</taxon>
        <taxon>Ilyodon</taxon>
    </lineage>
</organism>
<gene>
    <name evidence="2" type="ORF">ILYODFUR_038835</name>
</gene>
<evidence type="ECO:0000313" key="3">
    <source>
        <dbReference type="Proteomes" id="UP001482620"/>
    </source>
</evidence>
<keyword evidence="1" id="KW-0472">Membrane</keyword>
<evidence type="ECO:0000313" key="2">
    <source>
        <dbReference type="EMBL" id="MEQ2246474.1"/>
    </source>
</evidence>
<comment type="caution">
    <text evidence="2">The sequence shown here is derived from an EMBL/GenBank/DDBJ whole genome shotgun (WGS) entry which is preliminary data.</text>
</comment>
<protein>
    <recommendedName>
        <fullName evidence="4">Secreted protein</fullName>
    </recommendedName>
</protein>
<evidence type="ECO:0000256" key="1">
    <source>
        <dbReference type="SAM" id="Phobius"/>
    </source>
</evidence>
<dbReference type="Proteomes" id="UP001482620">
    <property type="component" value="Unassembled WGS sequence"/>
</dbReference>
<sequence length="103" mass="12067">MYYLFLDFCFNVFFLHSWPLFFLFFSCQLTFKKIRCAPPLHHHRAPWCFFLSLSSGVGKSELWVKKSLSKNKNKLTSDCTLAPEETSLCELSGQKSRTETLIF</sequence>
<name>A0ABV0UNS4_9TELE</name>
<feature type="transmembrane region" description="Helical" evidence="1">
    <location>
        <begin position="12"/>
        <end position="31"/>
    </location>
</feature>
<keyword evidence="3" id="KW-1185">Reference proteome</keyword>
<keyword evidence="1" id="KW-0812">Transmembrane</keyword>
<reference evidence="2 3" key="1">
    <citation type="submission" date="2021-06" db="EMBL/GenBank/DDBJ databases">
        <authorList>
            <person name="Palmer J.M."/>
        </authorList>
    </citation>
    <scope>NUCLEOTIDE SEQUENCE [LARGE SCALE GENOMIC DNA]</scope>
    <source>
        <strain evidence="3">if_2019</strain>
        <tissue evidence="2">Muscle</tissue>
    </source>
</reference>
<evidence type="ECO:0008006" key="4">
    <source>
        <dbReference type="Google" id="ProtNLM"/>
    </source>
</evidence>
<dbReference type="EMBL" id="JAHRIQ010079827">
    <property type="protein sequence ID" value="MEQ2246474.1"/>
    <property type="molecule type" value="Genomic_DNA"/>
</dbReference>
<proteinExistence type="predicted"/>